<sequence length="79" mass="9405">MGLEEKYDLTRNWYRKQVFIDELWHGMTMPTLNSYIRQMRDSEYAFGVKGTHGNVFINSAVFVDWFDTKIANEYQSELA</sequence>
<proteinExistence type="predicted"/>
<keyword evidence="2" id="KW-1185">Reference proteome</keyword>
<gene>
    <name evidence="1" type="ORF">SAMN02910293_00095</name>
</gene>
<dbReference type="EMBL" id="FMXP01000002">
    <property type="protein sequence ID" value="SDB01893.1"/>
    <property type="molecule type" value="Genomic_DNA"/>
</dbReference>
<dbReference type="AlphaFoldDB" id="A0A1G6A1P6"/>
<accession>A0A1G6A1P6</accession>
<organism evidence="1 2">
    <name type="scientific">Streptococcus henryi</name>
    <dbReference type="NCBI Taxonomy" id="439219"/>
    <lineage>
        <taxon>Bacteria</taxon>
        <taxon>Bacillati</taxon>
        <taxon>Bacillota</taxon>
        <taxon>Bacilli</taxon>
        <taxon>Lactobacillales</taxon>
        <taxon>Streptococcaceae</taxon>
        <taxon>Streptococcus</taxon>
    </lineage>
</organism>
<dbReference type="RefSeq" id="WP_013643550.1">
    <property type="nucleotide sequence ID" value="NZ_FMXP01000002.1"/>
</dbReference>
<dbReference type="STRING" id="439219.SAMN02910293_00095"/>
<reference evidence="1 2" key="1">
    <citation type="submission" date="2016-10" db="EMBL/GenBank/DDBJ databases">
        <authorList>
            <person name="de Groot N.N."/>
        </authorList>
    </citation>
    <scope>NUCLEOTIDE SEQUENCE [LARGE SCALE GENOMIC DNA]</scope>
    <source>
        <strain evidence="1 2">A-4</strain>
    </source>
</reference>
<protein>
    <submittedName>
        <fullName evidence="1">Uncharacterized protein</fullName>
    </submittedName>
</protein>
<dbReference type="Proteomes" id="UP000182508">
    <property type="component" value="Unassembled WGS sequence"/>
</dbReference>
<evidence type="ECO:0000313" key="1">
    <source>
        <dbReference type="EMBL" id="SDB01893.1"/>
    </source>
</evidence>
<name>A0A1G6A1P6_9STRE</name>
<evidence type="ECO:0000313" key="2">
    <source>
        <dbReference type="Proteomes" id="UP000182508"/>
    </source>
</evidence>